<reference evidence="1 2" key="1">
    <citation type="submission" date="2024-04" db="EMBL/GenBank/DDBJ databases">
        <title>genome sequences of Mucor flavus KT1a and Helicostylum pulchrum KT1b strains isolated from the surface of a dry-aged beef.</title>
        <authorList>
            <person name="Toyotome T."/>
            <person name="Hosono M."/>
            <person name="Torimaru M."/>
            <person name="Fukuda K."/>
            <person name="Mikami N."/>
        </authorList>
    </citation>
    <scope>NUCLEOTIDE SEQUENCE [LARGE SCALE GENOMIC DNA]</scope>
    <source>
        <strain evidence="1 2">KT1a</strain>
    </source>
</reference>
<dbReference type="Proteomes" id="UP001473302">
    <property type="component" value="Unassembled WGS sequence"/>
</dbReference>
<sequence>MTDYFNIENDDTDRILPYNYRPGTDLISKMILTDNQVINTLMKTLVPEAAEDHYVAVPTEFINKNKCDVLYAPHNPLSTFPPVFIEVQNQVDEKFLVRAVHYSTLIYERYNKHPILLIIGVASVTVSFMSKTAADSDFSFAKQIPGIGWAKRCLVMASSTLEINQHNTEEELNPLQALGYFICSQAVSISLLDYGKNDKTVKLLYSIAHANLEQLSGEEDEKLQAINNICNSSQMQLQKIKRCFEKGDEASKEKALSYVDDTLEFLRRQKRKYCETIETTPIEETPPLVYLNKKRQPIPVDLNDEQKAELYQFVQRFKSIESGRTNWKKCFQQGHLDSIQAIKHFKTSESLRCHYNRFFK</sequence>
<gene>
    <name evidence="1" type="ORF">MFLAVUS_002025</name>
</gene>
<keyword evidence="2" id="KW-1185">Reference proteome</keyword>
<dbReference type="EMBL" id="BAABUK010000003">
    <property type="protein sequence ID" value="GAA5808633.1"/>
    <property type="molecule type" value="Genomic_DNA"/>
</dbReference>
<accession>A0ABP9YP41</accession>
<evidence type="ECO:0000313" key="2">
    <source>
        <dbReference type="Proteomes" id="UP001473302"/>
    </source>
</evidence>
<proteinExistence type="predicted"/>
<protein>
    <submittedName>
        <fullName evidence="1">Uncharacterized protein</fullName>
    </submittedName>
</protein>
<evidence type="ECO:0000313" key="1">
    <source>
        <dbReference type="EMBL" id="GAA5808633.1"/>
    </source>
</evidence>
<comment type="caution">
    <text evidence="1">The sequence shown here is derived from an EMBL/GenBank/DDBJ whole genome shotgun (WGS) entry which is preliminary data.</text>
</comment>
<organism evidence="1 2">
    <name type="scientific">Mucor flavus</name>
    <dbReference type="NCBI Taxonomy" id="439312"/>
    <lineage>
        <taxon>Eukaryota</taxon>
        <taxon>Fungi</taxon>
        <taxon>Fungi incertae sedis</taxon>
        <taxon>Mucoromycota</taxon>
        <taxon>Mucoromycotina</taxon>
        <taxon>Mucoromycetes</taxon>
        <taxon>Mucorales</taxon>
        <taxon>Mucorineae</taxon>
        <taxon>Mucoraceae</taxon>
        <taxon>Mucor</taxon>
    </lineage>
</organism>
<name>A0ABP9YP41_9FUNG</name>